<dbReference type="PANTHER" id="PTHR32060:SF30">
    <property type="entry name" value="CARBOXY-TERMINAL PROCESSING PROTEASE CTPA"/>
    <property type="match status" value="1"/>
</dbReference>
<keyword evidence="4" id="KW-1185">Reference proteome</keyword>
<dbReference type="EMBL" id="SSHJ02000009">
    <property type="protein sequence ID" value="MFN0257487.1"/>
    <property type="molecule type" value="Genomic_DNA"/>
</dbReference>
<gene>
    <name evidence="3" type="ORF">E6A44_018005</name>
</gene>
<organism evidence="3 4">
    <name type="scientific">Pedobacter ureilyticus</name>
    <dbReference type="NCBI Taxonomy" id="1393051"/>
    <lineage>
        <taxon>Bacteria</taxon>
        <taxon>Pseudomonadati</taxon>
        <taxon>Bacteroidota</taxon>
        <taxon>Sphingobacteriia</taxon>
        <taxon>Sphingobacteriales</taxon>
        <taxon>Sphingobacteriaceae</taxon>
        <taxon>Pedobacter</taxon>
    </lineage>
</organism>
<dbReference type="Gene3D" id="3.90.226.10">
    <property type="entry name" value="2-enoyl-CoA Hydratase, Chain A, domain 1"/>
    <property type="match status" value="1"/>
</dbReference>
<proteinExistence type="predicted"/>
<dbReference type="Pfam" id="PF03572">
    <property type="entry name" value="Peptidase_S41"/>
    <property type="match status" value="1"/>
</dbReference>
<dbReference type="EC" id="3.4.-.-" evidence="3"/>
<name>A0ABW9JDU8_9SPHI</name>
<dbReference type="InterPro" id="IPR005151">
    <property type="entry name" value="Tail-specific_protease"/>
</dbReference>
<accession>A0ABW9JDU8</accession>
<feature type="signal peptide" evidence="1">
    <location>
        <begin position="1"/>
        <end position="21"/>
    </location>
</feature>
<sequence>MKHKYFFLLAIFWFFSAPLFAQQFVNDSVKLFVDKSVELIKTHSINRENIDVIREDLYRKSVNLSSVDQVAPLFAGVFKQLQDYHGNLKYKGKTYGWEKSTDLDNKYLKERLKGGKRVHSEVINKNIAYLRIPGNNDFRSKKIDSIADDIVKHVNAVNAKHIKGWIIDLRLNTGGNMYPILLGLKEFIGDNLVFGGFENTHNQPTGTWEVKEGKMIIDGVTLDRKTVLEHTIKSDIPVVILTSCYTASAGEMTAIALIGRKNTTIVGEPTANYTTAVQGFSIDDQTGINLSTDYVVDRNHKIYKGNITPDVEVLGGDQLEDLKNDRKILEALSFIK</sequence>
<dbReference type="SMART" id="SM00245">
    <property type="entry name" value="TSPc"/>
    <property type="match status" value="1"/>
</dbReference>
<protein>
    <submittedName>
        <fullName evidence="3">S41 family peptidase</fullName>
        <ecNumber evidence="3">3.4.-.-</ecNumber>
    </submittedName>
</protein>
<feature type="chain" id="PRO_5045341921" evidence="1">
    <location>
        <begin position="22"/>
        <end position="336"/>
    </location>
</feature>
<evidence type="ECO:0000313" key="4">
    <source>
        <dbReference type="Proteomes" id="UP001517247"/>
    </source>
</evidence>
<dbReference type="InterPro" id="IPR029045">
    <property type="entry name" value="ClpP/crotonase-like_dom_sf"/>
</dbReference>
<evidence type="ECO:0000313" key="3">
    <source>
        <dbReference type="EMBL" id="MFN0257487.1"/>
    </source>
</evidence>
<keyword evidence="1" id="KW-0732">Signal</keyword>
<feature type="domain" description="Tail specific protease" evidence="2">
    <location>
        <begin position="100"/>
        <end position="314"/>
    </location>
</feature>
<reference evidence="3 4" key="1">
    <citation type="submission" date="2024-12" db="EMBL/GenBank/DDBJ databases">
        <authorList>
            <person name="Hu S."/>
        </authorList>
    </citation>
    <scope>NUCLEOTIDE SEQUENCE [LARGE SCALE GENOMIC DNA]</scope>
    <source>
        <strain evidence="3 4">THG-T11</strain>
    </source>
</reference>
<dbReference type="PANTHER" id="PTHR32060">
    <property type="entry name" value="TAIL-SPECIFIC PROTEASE"/>
    <property type="match status" value="1"/>
</dbReference>
<evidence type="ECO:0000259" key="2">
    <source>
        <dbReference type="SMART" id="SM00245"/>
    </source>
</evidence>
<dbReference type="GO" id="GO:0016787">
    <property type="term" value="F:hydrolase activity"/>
    <property type="evidence" value="ECO:0007669"/>
    <property type="project" value="UniProtKB-KW"/>
</dbReference>
<evidence type="ECO:0000256" key="1">
    <source>
        <dbReference type="SAM" id="SignalP"/>
    </source>
</evidence>
<dbReference type="RefSeq" id="WP_138724569.1">
    <property type="nucleotide sequence ID" value="NZ_SSHJ02000009.1"/>
</dbReference>
<keyword evidence="3" id="KW-0378">Hydrolase</keyword>
<dbReference type="SUPFAM" id="SSF52096">
    <property type="entry name" value="ClpP/crotonase"/>
    <property type="match status" value="1"/>
</dbReference>
<comment type="caution">
    <text evidence="3">The sequence shown here is derived from an EMBL/GenBank/DDBJ whole genome shotgun (WGS) entry which is preliminary data.</text>
</comment>
<dbReference type="Proteomes" id="UP001517247">
    <property type="component" value="Unassembled WGS sequence"/>
</dbReference>